<accession>A0A0M3IWX8</accession>
<evidence type="ECO:0000313" key="2">
    <source>
        <dbReference type="WBParaSite" id="ALUE_0002325601-mRNA-1"/>
    </source>
</evidence>
<dbReference type="WBParaSite" id="ALUE_0002325601-mRNA-1">
    <property type="protein sequence ID" value="ALUE_0002325601-mRNA-1"/>
    <property type="gene ID" value="ALUE_0002325601"/>
</dbReference>
<protein>
    <submittedName>
        <fullName evidence="2">Uncharacterized protein</fullName>
    </submittedName>
</protein>
<proteinExistence type="predicted"/>
<keyword evidence="1" id="KW-1185">Reference proteome</keyword>
<name>A0A0M3IWX8_ASCLU</name>
<organism evidence="1 2">
    <name type="scientific">Ascaris lumbricoides</name>
    <name type="common">Giant roundworm</name>
    <dbReference type="NCBI Taxonomy" id="6252"/>
    <lineage>
        <taxon>Eukaryota</taxon>
        <taxon>Metazoa</taxon>
        <taxon>Ecdysozoa</taxon>
        <taxon>Nematoda</taxon>
        <taxon>Chromadorea</taxon>
        <taxon>Rhabditida</taxon>
        <taxon>Spirurina</taxon>
        <taxon>Ascaridomorpha</taxon>
        <taxon>Ascaridoidea</taxon>
        <taxon>Ascarididae</taxon>
        <taxon>Ascaris</taxon>
    </lineage>
</organism>
<evidence type="ECO:0000313" key="1">
    <source>
        <dbReference type="Proteomes" id="UP000036681"/>
    </source>
</evidence>
<dbReference type="AlphaFoldDB" id="A0A0M3IWX8"/>
<reference evidence="2" key="1">
    <citation type="submission" date="2017-02" db="UniProtKB">
        <authorList>
            <consortium name="WormBaseParasite"/>
        </authorList>
    </citation>
    <scope>IDENTIFICATION</scope>
</reference>
<sequence length="35" mass="4243">MLRDEKCLILASWMQMVKSNMCVHWVYGVILFQLR</sequence>
<dbReference type="Proteomes" id="UP000036681">
    <property type="component" value="Unplaced"/>
</dbReference>